<dbReference type="PROSITE" id="PS01300">
    <property type="entry name" value="RECR"/>
    <property type="match status" value="1"/>
</dbReference>
<dbReference type="HAMAP" id="MF_00017">
    <property type="entry name" value="RecR"/>
    <property type="match status" value="1"/>
</dbReference>
<evidence type="ECO:0000256" key="4">
    <source>
        <dbReference type="ARBA" id="ARBA00022833"/>
    </source>
</evidence>
<evidence type="ECO:0000256" key="6">
    <source>
        <dbReference type="ARBA" id="ARBA00023204"/>
    </source>
</evidence>
<evidence type="ECO:0000256" key="2">
    <source>
        <dbReference type="ARBA" id="ARBA00022763"/>
    </source>
</evidence>
<keyword evidence="3" id="KW-0863">Zinc-finger</keyword>
<evidence type="ECO:0000256" key="1">
    <source>
        <dbReference type="ARBA" id="ARBA00022723"/>
    </source>
</evidence>
<dbReference type="PANTHER" id="PTHR30446">
    <property type="entry name" value="RECOMBINATION PROTEIN RECR"/>
    <property type="match status" value="1"/>
</dbReference>
<dbReference type="Gene3D" id="6.10.250.240">
    <property type="match status" value="1"/>
</dbReference>
<keyword evidence="4" id="KW-0862">Zinc</keyword>
<dbReference type="EMBL" id="UINC01063638">
    <property type="protein sequence ID" value="SVB91478.1"/>
    <property type="molecule type" value="Genomic_DNA"/>
</dbReference>
<dbReference type="InterPro" id="IPR006171">
    <property type="entry name" value="TOPRIM_dom"/>
</dbReference>
<dbReference type="Pfam" id="PF21175">
    <property type="entry name" value="RecR_C"/>
    <property type="match status" value="1"/>
</dbReference>
<dbReference type="CDD" id="cd01025">
    <property type="entry name" value="TOPRIM_recR"/>
    <property type="match status" value="1"/>
</dbReference>
<evidence type="ECO:0000256" key="3">
    <source>
        <dbReference type="ARBA" id="ARBA00022771"/>
    </source>
</evidence>
<dbReference type="Gene3D" id="3.40.1360.10">
    <property type="match status" value="1"/>
</dbReference>
<proteinExistence type="inferred from homology"/>
<dbReference type="SMART" id="SM00493">
    <property type="entry name" value="TOPRIM"/>
    <property type="match status" value="1"/>
</dbReference>
<gene>
    <name evidence="8" type="ORF">METZ01_LOCUS244332</name>
</gene>
<keyword evidence="5" id="KW-0233">DNA recombination</keyword>
<dbReference type="GO" id="GO:0008270">
    <property type="term" value="F:zinc ion binding"/>
    <property type="evidence" value="ECO:0007669"/>
    <property type="project" value="UniProtKB-KW"/>
</dbReference>
<dbReference type="Pfam" id="PF21176">
    <property type="entry name" value="RecR_HhH"/>
    <property type="match status" value="1"/>
</dbReference>
<evidence type="ECO:0000313" key="8">
    <source>
        <dbReference type="EMBL" id="SVB91478.1"/>
    </source>
</evidence>
<dbReference type="InterPro" id="IPR015967">
    <property type="entry name" value="Rcmb_RecR_Znf"/>
</dbReference>
<dbReference type="SUPFAM" id="SSF111304">
    <property type="entry name" value="Recombination protein RecR"/>
    <property type="match status" value="1"/>
</dbReference>
<dbReference type="AlphaFoldDB" id="A0A382HW13"/>
<name>A0A382HW13_9ZZZZ</name>
<dbReference type="Gene3D" id="3.30.60.80">
    <property type="match status" value="1"/>
</dbReference>
<dbReference type="NCBIfam" id="TIGR00615">
    <property type="entry name" value="recR"/>
    <property type="match status" value="1"/>
</dbReference>
<dbReference type="PROSITE" id="PS50880">
    <property type="entry name" value="TOPRIM"/>
    <property type="match status" value="1"/>
</dbReference>
<dbReference type="PANTHER" id="PTHR30446:SF0">
    <property type="entry name" value="RECOMBINATION PROTEIN RECR"/>
    <property type="match status" value="1"/>
</dbReference>
<dbReference type="Pfam" id="PF13662">
    <property type="entry name" value="Toprim_4"/>
    <property type="match status" value="1"/>
</dbReference>
<keyword evidence="2" id="KW-0227">DNA damage</keyword>
<dbReference type="InterPro" id="IPR034137">
    <property type="entry name" value="TOPRIM_RecR"/>
</dbReference>
<dbReference type="GO" id="GO:0006281">
    <property type="term" value="P:DNA repair"/>
    <property type="evidence" value="ECO:0007669"/>
    <property type="project" value="UniProtKB-KW"/>
</dbReference>
<dbReference type="InterPro" id="IPR000093">
    <property type="entry name" value="DNA_Rcmb_RecR"/>
</dbReference>
<protein>
    <recommendedName>
        <fullName evidence="7">Toprim domain-containing protein</fullName>
    </recommendedName>
</protein>
<feature type="domain" description="Toprim" evidence="7">
    <location>
        <begin position="71"/>
        <end position="164"/>
    </location>
</feature>
<accession>A0A382HW13</accession>
<evidence type="ECO:0000256" key="5">
    <source>
        <dbReference type="ARBA" id="ARBA00023172"/>
    </source>
</evidence>
<organism evidence="8">
    <name type="scientific">marine metagenome</name>
    <dbReference type="NCBI Taxonomy" id="408172"/>
    <lineage>
        <taxon>unclassified sequences</taxon>
        <taxon>metagenomes</taxon>
        <taxon>ecological metagenomes</taxon>
    </lineage>
</organism>
<dbReference type="Gene3D" id="1.10.8.420">
    <property type="entry name" value="RecR Domain 1"/>
    <property type="match status" value="1"/>
</dbReference>
<sequence length="187" mass="20652">MIEEFSRLPGIGRKTAQRLTFHLLKTKKETVYRLSDVLRDVKMKVHECSVCGGITEEDPCVICTSSKRNKNLLCIVEEAPDIYAFERTNSFNGYYHVLGGALSPLDGIGPDELNLSNLLARIQTGMEIVIATNPSVEGETTALFLAKYLAKKDITVTRLARGLPVGGNLEYTDEATLIRAMEGRTSL</sequence>
<keyword evidence="1" id="KW-0479">Metal-binding</keyword>
<dbReference type="GO" id="GO:0003677">
    <property type="term" value="F:DNA binding"/>
    <property type="evidence" value="ECO:0007669"/>
    <property type="project" value="InterPro"/>
</dbReference>
<dbReference type="InterPro" id="IPR023627">
    <property type="entry name" value="Rcmb_RecR"/>
</dbReference>
<reference evidence="8" key="1">
    <citation type="submission" date="2018-05" db="EMBL/GenBank/DDBJ databases">
        <authorList>
            <person name="Lanie J.A."/>
            <person name="Ng W.-L."/>
            <person name="Kazmierczak K.M."/>
            <person name="Andrzejewski T.M."/>
            <person name="Davidsen T.M."/>
            <person name="Wayne K.J."/>
            <person name="Tettelin H."/>
            <person name="Glass J.I."/>
            <person name="Rusch D."/>
            <person name="Podicherti R."/>
            <person name="Tsui H.-C.T."/>
            <person name="Winkler M.E."/>
        </authorList>
    </citation>
    <scope>NUCLEOTIDE SEQUENCE</scope>
</reference>
<dbReference type="Pfam" id="PF02132">
    <property type="entry name" value="RecR_ZnF"/>
    <property type="match status" value="1"/>
</dbReference>
<dbReference type="GO" id="GO:0006310">
    <property type="term" value="P:DNA recombination"/>
    <property type="evidence" value="ECO:0007669"/>
    <property type="project" value="UniProtKB-KW"/>
</dbReference>
<evidence type="ECO:0000259" key="7">
    <source>
        <dbReference type="PROSITE" id="PS50880"/>
    </source>
</evidence>
<keyword evidence="6" id="KW-0234">DNA repair</keyword>